<dbReference type="EMBL" id="UOEU01000038">
    <property type="protein sequence ID" value="VAW30274.1"/>
    <property type="molecule type" value="Genomic_DNA"/>
</dbReference>
<proteinExistence type="predicted"/>
<reference evidence="1" key="1">
    <citation type="submission" date="2018-06" db="EMBL/GenBank/DDBJ databases">
        <authorList>
            <person name="Zhirakovskaya E."/>
        </authorList>
    </citation>
    <scope>NUCLEOTIDE SEQUENCE</scope>
</reference>
<evidence type="ECO:0000313" key="1">
    <source>
        <dbReference type="EMBL" id="VAW30274.1"/>
    </source>
</evidence>
<accession>A0A3B0VEL8</accession>
<dbReference type="AlphaFoldDB" id="A0A3B0VEL8"/>
<protein>
    <submittedName>
        <fullName evidence="1">Uncharacterized protein</fullName>
    </submittedName>
</protein>
<sequence>MEAYETDILSFIIRIWLEETTEEGNQTKWRGRITHVPSGKSQYVERLDDINTFLISYLETMGVQSDAS</sequence>
<name>A0A3B0VEL8_9ZZZZ</name>
<gene>
    <name evidence="1" type="ORF">MNBD_CHLOROFLEXI01-3957</name>
</gene>
<organism evidence="1">
    <name type="scientific">hydrothermal vent metagenome</name>
    <dbReference type="NCBI Taxonomy" id="652676"/>
    <lineage>
        <taxon>unclassified sequences</taxon>
        <taxon>metagenomes</taxon>
        <taxon>ecological metagenomes</taxon>
    </lineage>
</organism>